<name>A0A3B6RHT5_WHEAT</name>
<dbReference type="InterPro" id="IPR005174">
    <property type="entry name" value="KIB1-4_b-propeller"/>
</dbReference>
<dbReference type="OrthoDB" id="672137at2759"/>
<reference evidence="2" key="2">
    <citation type="submission" date="2018-10" db="UniProtKB">
        <authorList>
            <consortium name="EnsemblPlants"/>
        </authorList>
    </citation>
    <scope>IDENTIFICATION</scope>
</reference>
<dbReference type="PANTHER" id="PTHR33165:SF87">
    <property type="entry name" value="DUF295 DOMAIN-CONTAINING PROTEIN"/>
    <property type="match status" value="1"/>
</dbReference>
<dbReference type="Proteomes" id="UP000019116">
    <property type="component" value="Chromosome 7A"/>
</dbReference>
<dbReference type="OMA" id="HETIVYP"/>
<dbReference type="EnsemblPlants" id="TraesCS7A02G244500.1">
    <property type="protein sequence ID" value="TraesCS7A02G244500.1.cds1"/>
    <property type="gene ID" value="TraesCS7A02G244500"/>
</dbReference>
<evidence type="ECO:0000259" key="1">
    <source>
        <dbReference type="Pfam" id="PF03478"/>
    </source>
</evidence>
<reference evidence="2" key="1">
    <citation type="submission" date="2018-08" db="EMBL/GenBank/DDBJ databases">
        <authorList>
            <person name="Rossello M."/>
        </authorList>
    </citation>
    <scope>NUCLEOTIDE SEQUENCE [LARGE SCALE GENOMIC DNA]</scope>
    <source>
        <strain evidence="2">cv. Chinese Spring</strain>
    </source>
</reference>
<accession>A0A3B6RHT5</accession>
<protein>
    <recommendedName>
        <fullName evidence="1">KIB1-4 beta-propeller domain-containing protein</fullName>
    </recommendedName>
</protein>
<organism evidence="2">
    <name type="scientific">Triticum aestivum</name>
    <name type="common">Wheat</name>
    <dbReference type="NCBI Taxonomy" id="4565"/>
    <lineage>
        <taxon>Eukaryota</taxon>
        <taxon>Viridiplantae</taxon>
        <taxon>Streptophyta</taxon>
        <taxon>Embryophyta</taxon>
        <taxon>Tracheophyta</taxon>
        <taxon>Spermatophyta</taxon>
        <taxon>Magnoliopsida</taxon>
        <taxon>Liliopsida</taxon>
        <taxon>Poales</taxon>
        <taxon>Poaceae</taxon>
        <taxon>BOP clade</taxon>
        <taxon>Pooideae</taxon>
        <taxon>Triticodae</taxon>
        <taxon>Triticeae</taxon>
        <taxon>Triticinae</taxon>
        <taxon>Triticum</taxon>
    </lineage>
</organism>
<keyword evidence="3" id="KW-1185">Reference proteome</keyword>
<dbReference type="AlphaFoldDB" id="A0A3B6RHT5"/>
<dbReference type="SUPFAM" id="SSF81383">
    <property type="entry name" value="F-box domain"/>
    <property type="match status" value="1"/>
</dbReference>
<dbReference type="Gramene" id="TraesCS7A02G244500.1">
    <property type="protein sequence ID" value="TraesCS7A02G244500.1.cds1"/>
    <property type="gene ID" value="TraesCS7A02G244500"/>
</dbReference>
<dbReference type="InterPro" id="IPR036047">
    <property type="entry name" value="F-box-like_dom_sf"/>
</dbReference>
<dbReference type="PANTHER" id="PTHR33165">
    <property type="entry name" value="F-BOX DOMAIN CONTAINING PROTEIN-LIKE-RELATED"/>
    <property type="match status" value="1"/>
</dbReference>
<sequence length="410" mass="46825">MDIFCSHASTKWRDWAKLCTDLAKEISNRLLTFDIADYIRFRATCKPWRDFTDDPRTCDAMDIRFRPRNWITLAHCASPSGRTLLNVTTGARTNIDFPDLDTHHFLSTADGLLVLGHKRTNTISLLHPFTGKTTEFPSHCAPSTSNRRLRVNLSAINGAGIDDSTIPSTLVISLRNGLRQVICAKPSDKLWAFVQAIDQCSASFLDKVRGHSPLTFGGRCYFMTSDDMIIALDLTPGVEPHMVCLLDKDPQLVNHHETIVYPYLVRSHDRMLIMRYLFGRNLLQEGGYNEEDIFMWQDCPSHMEVLEVDLPRRRLVTQHGIGSHCAAFVGASHTVMVSTEKFPRIISNVVYLNYHMQGIFRHFAAYCFEDKTTISAKHFLNRRIGKNSPCACHWELEDYLMCDVEKGYRM</sequence>
<evidence type="ECO:0000313" key="3">
    <source>
        <dbReference type="Proteomes" id="UP000019116"/>
    </source>
</evidence>
<feature type="domain" description="KIB1-4 beta-propeller" evidence="1">
    <location>
        <begin position="90"/>
        <end position="353"/>
    </location>
</feature>
<proteinExistence type="predicted"/>
<dbReference type="Pfam" id="PF03478">
    <property type="entry name" value="Beta-prop_KIB1-4"/>
    <property type="match status" value="1"/>
</dbReference>
<dbReference type="Gramene" id="TraesCS7A03G0561900.1">
    <property type="protein sequence ID" value="TraesCS7A03G0561900.1.CDS1"/>
    <property type="gene ID" value="TraesCS7A03G0561900"/>
</dbReference>
<evidence type="ECO:0000313" key="2">
    <source>
        <dbReference type="EnsemblPlants" id="TraesCS7A02G244500.1.cds1"/>
    </source>
</evidence>